<organism evidence="3 4">
    <name type="scientific">Pan troglodytes</name>
    <name type="common">Chimpanzee</name>
    <dbReference type="NCBI Taxonomy" id="9598"/>
    <lineage>
        <taxon>Eukaryota</taxon>
        <taxon>Metazoa</taxon>
        <taxon>Chordata</taxon>
        <taxon>Craniata</taxon>
        <taxon>Vertebrata</taxon>
        <taxon>Euteleostomi</taxon>
        <taxon>Mammalia</taxon>
        <taxon>Eutheria</taxon>
        <taxon>Euarchontoglires</taxon>
        <taxon>Primates</taxon>
        <taxon>Haplorrhini</taxon>
        <taxon>Catarrhini</taxon>
        <taxon>Hominidae</taxon>
        <taxon>Pan</taxon>
    </lineage>
</organism>
<feature type="transmembrane region" description="Helical" evidence="2">
    <location>
        <begin position="24"/>
        <end position="48"/>
    </location>
</feature>
<name>A0A2J8KBF4_PANTR</name>
<keyword evidence="2" id="KW-0472">Membrane</keyword>
<sequence length="128" mass="14442">PHSSIMSMATGKNLQSIPKKTQHYFLLCFLLKFSLTISSCLICFGFTLQSFCDSSRDRNLTNCSSVMLPRAPAWFEDFANGLLSAQKLTAALIVLHTVFISITHVHRTKPLWRKSPLTNLWWAVTVPV</sequence>
<protein>
    <submittedName>
        <fullName evidence="3">TMEM94 isoform 15</fullName>
    </submittedName>
</protein>
<keyword evidence="2" id="KW-0812">Transmembrane</keyword>
<reference evidence="3 4" key="1">
    <citation type="submission" date="2017-12" db="EMBL/GenBank/DDBJ databases">
        <title>High-resolution comparative analysis of great ape genomes.</title>
        <authorList>
            <person name="Pollen A."/>
            <person name="Hastie A."/>
            <person name="Hormozdiari F."/>
            <person name="Dougherty M."/>
            <person name="Liu R."/>
            <person name="Chaisson M."/>
            <person name="Hoppe E."/>
            <person name="Hill C."/>
            <person name="Pang A."/>
            <person name="Hillier L."/>
            <person name="Baker C."/>
            <person name="Armstrong J."/>
            <person name="Shendure J."/>
            <person name="Paten B."/>
            <person name="Wilson R."/>
            <person name="Chao H."/>
            <person name="Schneider V."/>
            <person name="Ventura M."/>
            <person name="Kronenberg Z."/>
            <person name="Murali S."/>
            <person name="Gordon D."/>
            <person name="Cantsilieris S."/>
            <person name="Munson K."/>
            <person name="Nelson B."/>
            <person name="Raja A."/>
            <person name="Underwood J."/>
            <person name="Diekhans M."/>
            <person name="Fiddes I."/>
            <person name="Haussler D."/>
            <person name="Eichler E."/>
        </authorList>
    </citation>
    <scope>NUCLEOTIDE SEQUENCE [LARGE SCALE GENOMIC DNA]</scope>
    <source>
        <strain evidence="3">Yerkes chimp pedigree #C0471</strain>
    </source>
</reference>
<dbReference type="InterPro" id="IPR023298">
    <property type="entry name" value="ATPase_P-typ_TM_dom_sf"/>
</dbReference>
<evidence type="ECO:0000256" key="1">
    <source>
        <dbReference type="ARBA" id="ARBA00004141"/>
    </source>
</evidence>
<evidence type="ECO:0000313" key="4">
    <source>
        <dbReference type="Proteomes" id="UP000236370"/>
    </source>
</evidence>
<comment type="subcellular location">
    <subcellularLocation>
        <location evidence="1">Membrane</location>
        <topology evidence="1">Multi-pass membrane protein</topology>
    </subcellularLocation>
</comment>
<feature type="non-terminal residue" evidence="3">
    <location>
        <position position="1"/>
    </location>
</feature>
<dbReference type="GO" id="GO:0016020">
    <property type="term" value="C:membrane"/>
    <property type="evidence" value="ECO:0007669"/>
    <property type="project" value="UniProtKB-SubCell"/>
</dbReference>
<dbReference type="EMBL" id="NBAG03000379">
    <property type="protein sequence ID" value="PNI32332.1"/>
    <property type="molecule type" value="Genomic_DNA"/>
</dbReference>
<dbReference type="AlphaFoldDB" id="A0A2J8KBF4"/>
<dbReference type="PANTHER" id="PTHR13219:SF6">
    <property type="entry name" value="TRANSMEMBRANE PROTEIN 94"/>
    <property type="match status" value="1"/>
</dbReference>
<proteinExistence type="predicted"/>
<accession>A0A2J8KBF4</accession>
<feature type="non-terminal residue" evidence="3">
    <location>
        <position position="128"/>
    </location>
</feature>
<dbReference type="InterPro" id="IPR039720">
    <property type="entry name" value="TMEM94"/>
</dbReference>
<keyword evidence="2" id="KW-1133">Transmembrane helix</keyword>
<dbReference type="Proteomes" id="UP000236370">
    <property type="component" value="Unassembled WGS sequence"/>
</dbReference>
<dbReference type="PANTHER" id="PTHR13219">
    <property type="entry name" value="TRANSMEMBRANE PROTEIN 94"/>
    <property type="match status" value="1"/>
</dbReference>
<dbReference type="SUPFAM" id="SSF81665">
    <property type="entry name" value="Calcium ATPase, transmembrane domain M"/>
    <property type="match status" value="1"/>
</dbReference>
<evidence type="ECO:0000256" key="2">
    <source>
        <dbReference type="SAM" id="Phobius"/>
    </source>
</evidence>
<evidence type="ECO:0000313" key="3">
    <source>
        <dbReference type="EMBL" id="PNI32332.1"/>
    </source>
</evidence>
<feature type="transmembrane region" description="Helical" evidence="2">
    <location>
        <begin position="88"/>
        <end position="105"/>
    </location>
</feature>
<gene>
    <name evidence="3" type="ORF">CK820_G0039888</name>
</gene>
<comment type="caution">
    <text evidence="3">The sequence shown here is derived from an EMBL/GenBank/DDBJ whole genome shotgun (WGS) entry which is preliminary data.</text>
</comment>